<feature type="binding site" evidence="1">
    <location>
        <position position="429"/>
    </location>
    <ligand>
        <name>Zn(2+)</name>
        <dbReference type="ChEBI" id="CHEBI:29105"/>
        <note>catalytic</note>
    </ligand>
</feature>
<proteinExistence type="predicted"/>
<sequence>MELKILLSGFMFISVTLLGYSQGDKVFIRLPHVKLDNNGRCLLPGVVSVTINQLSTVGGVDMSPLATVGVEAVSHLTTLDAVYSDVSIEAWEREAWEREAWEREAWEREAWEIRLERSEDKPTTSFIYIMRQDGNRKYYLDLQKLDNNDEVFHSYHNSSFGAAVNIKCVKRNDGSGQFYRLDGTVFKEGRKFILSSSLEPFNTGNSSLDHVTAAYDMKHVEEHKIADAAWVKGGQNGDTVYEKHGKTAHTDKVHHHRVKRQTTSYSIDILTFIDVSMYRKWLLVGSNDGNITKAMIKAYMANVYTSVNMRLETLTLSGIKLRVKMLPIVFPGTENESPWTTKEYAGNDVKVNATKLLNDFSNWLKQQTGFSYDHAVLLTSYDIYGGSDVGNKFNITKGLAYIGTLCLGAESSSIIEEKGAYQSEGIIAHELGHSLGALHDGQGNLCSPESRYLMADGTYSANASNSLNPWKFSSCSSSAILKQIKKLQDDPKYRDNCLQKDIELGEEETTFTPKEATEQCQSFYGSASFACRGLSIPSFSHICDEFYCHVPGTDVCERMTAPLGMCCGHQKQCKQGQCQNATTGECPMDDECPLGDQPGIVLNNKTCSQLESAYCYDPDYNVKCCKTCKEWKEKVNQANCVYGDKRAGCRSDICNAFTDGIANKFFCCNTCLGLPQADNTKVTVGAKEYTCQELIKEKTPSICYNPDVHLDSCPIACESVRDESSSTCPWGDRNNCTLYIKNLSTNSNCSDNRVFNCCKSCADIAASRITTVASTTRPTTTVATTTRPTTTVVTTTRPTTTVATTTRPTTTVATTTRPTTTVATTTRPTTTVANTTRHTTTVATTTMPTTIFATASAVTTTITKPTSTVTTSTTRPSSTVTTTTTKSTTMVTTLKPFTGTATSKPTVRPTARKIPDICDILACSASLHFNLTFSITMIIFSTVLCRFLN</sequence>
<feature type="signal peptide" evidence="2">
    <location>
        <begin position="1"/>
        <end position="23"/>
    </location>
</feature>
<name>A0AAV2IE77_LYMST</name>
<accession>A0AAV2IE77</accession>
<evidence type="ECO:0000256" key="2">
    <source>
        <dbReference type="SAM" id="SignalP"/>
    </source>
</evidence>
<dbReference type="EMBL" id="CAXITT010000630">
    <property type="protein sequence ID" value="CAL1544570.1"/>
    <property type="molecule type" value="Genomic_DNA"/>
</dbReference>
<keyword evidence="5" id="KW-1185">Reference proteome</keyword>
<gene>
    <name evidence="4" type="ORF">GSLYS_00018083001</name>
</gene>
<dbReference type="PROSITE" id="PS50215">
    <property type="entry name" value="ADAM_MEPRO"/>
    <property type="match status" value="1"/>
</dbReference>
<dbReference type="Pfam" id="PF13688">
    <property type="entry name" value="Reprolysin_5"/>
    <property type="match status" value="1"/>
</dbReference>
<evidence type="ECO:0000256" key="1">
    <source>
        <dbReference type="PROSITE-ProRule" id="PRU00276"/>
    </source>
</evidence>
<dbReference type="GO" id="GO:0006508">
    <property type="term" value="P:proteolysis"/>
    <property type="evidence" value="ECO:0007669"/>
    <property type="project" value="InterPro"/>
</dbReference>
<dbReference type="GO" id="GO:0004222">
    <property type="term" value="F:metalloendopeptidase activity"/>
    <property type="evidence" value="ECO:0007669"/>
    <property type="project" value="InterPro"/>
</dbReference>
<feature type="active site" evidence="1">
    <location>
        <position position="430"/>
    </location>
</feature>
<dbReference type="AlphaFoldDB" id="A0AAV2IE77"/>
<dbReference type="SUPFAM" id="SSF55486">
    <property type="entry name" value="Metalloproteases ('zincins'), catalytic domain"/>
    <property type="match status" value="1"/>
</dbReference>
<feature type="binding site" evidence="1">
    <location>
        <position position="439"/>
    </location>
    <ligand>
        <name>Zn(2+)</name>
        <dbReference type="ChEBI" id="CHEBI:29105"/>
        <note>catalytic</note>
    </ligand>
</feature>
<keyword evidence="2" id="KW-0732">Signal</keyword>
<feature type="binding site" evidence="1">
    <location>
        <position position="433"/>
    </location>
    <ligand>
        <name>Zn(2+)</name>
        <dbReference type="ChEBI" id="CHEBI:29105"/>
        <note>catalytic</note>
    </ligand>
</feature>
<dbReference type="InterPro" id="IPR024079">
    <property type="entry name" value="MetalloPept_cat_dom_sf"/>
</dbReference>
<comment type="caution">
    <text evidence="4">The sequence shown here is derived from an EMBL/GenBank/DDBJ whole genome shotgun (WGS) entry which is preliminary data.</text>
</comment>
<evidence type="ECO:0000313" key="5">
    <source>
        <dbReference type="Proteomes" id="UP001497497"/>
    </source>
</evidence>
<evidence type="ECO:0000259" key="3">
    <source>
        <dbReference type="PROSITE" id="PS50215"/>
    </source>
</evidence>
<reference evidence="4 5" key="1">
    <citation type="submission" date="2024-04" db="EMBL/GenBank/DDBJ databases">
        <authorList>
            <consortium name="Genoscope - CEA"/>
            <person name="William W."/>
        </authorList>
    </citation>
    <scope>NUCLEOTIDE SEQUENCE [LARGE SCALE GENOMIC DNA]</scope>
</reference>
<organism evidence="4 5">
    <name type="scientific">Lymnaea stagnalis</name>
    <name type="common">Great pond snail</name>
    <name type="synonym">Helix stagnalis</name>
    <dbReference type="NCBI Taxonomy" id="6523"/>
    <lineage>
        <taxon>Eukaryota</taxon>
        <taxon>Metazoa</taxon>
        <taxon>Spiralia</taxon>
        <taxon>Lophotrochozoa</taxon>
        <taxon>Mollusca</taxon>
        <taxon>Gastropoda</taxon>
        <taxon>Heterobranchia</taxon>
        <taxon>Euthyneura</taxon>
        <taxon>Panpulmonata</taxon>
        <taxon>Hygrophila</taxon>
        <taxon>Lymnaeoidea</taxon>
        <taxon>Lymnaeidae</taxon>
        <taxon>Lymnaea</taxon>
    </lineage>
</organism>
<dbReference type="GO" id="GO:0046872">
    <property type="term" value="F:metal ion binding"/>
    <property type="evidence" value="ECO:0007669"/>
    <property type="project" value="UniProtKB-KW"/>
</dbReference>
<feature type="chain" id="PRO_5043931889" description="Peptidase M12B domain-containing protein" evidence="2">
    <location>
        <begin position="24"/>
        <end position="949"/>
    </location>
</feature>
<dbReference type="Proteomes" id="UP001497497">
    <property type="component" value="Unassembled WGS sequence"/>
</dbReference>
<keyword evidence="1" id="KW-0862">Zinc</keyword>
<feature type="domain" description="Peptidase M12B" evidence="3">
    <location>
        <begin position="339"/>
        <end position="476"/>
    </location>
</feature>
<keyword evidence="1" id="KW-0479">Metal-binding</keyword>
<dbReference type="Gene3D" id="3.40.390.10">
    <property type="entry name" value="Collagenase (Catalytic Domain)"/>
    <property type="match status" value="1"/>
</dbReference>
<comment type="caution">
    <text evidence="1">Lacks conserved residue(s) required for the propagation of feature annotation.</text>
</comment>
<dbReference type="InterPro" id="IPR001590">
    <property type="entry name" value="Peptidase_M12B"/>
</dbReference>
<evidence type="ECO:0000313" key="4">
    <source>
        <dbReference type="EMBL" id="CAL1544570.1"/>
    </source>
</evidence>
<protein>
    <recommendedName>
        <fullName evidence="3">Peptidase M12B domain-containing protein</fullName>
    </recommendedName>
</protein>